<sequence>MALMDKAMDSINGESHKRTLEIDDEHEQTTKKLKAATPVSDLKDKAQEEEQKDTPKPEDEGEDNDNGNNTDAPNAEEERDDVDLNKQRNLAIQELIAIEAKFAEVRDKLFKDKLSLLEKELQLCLDGSHPELSKIYGKINEFYQDGLRLANANLMYKLKCVDKETIATRTSIHQNFLRNLMDTKNGMITDTTSLWYKINKERNQLDQLVPDFTFAAIPSIPNELVKQRNNINEQLGILNGLVEFHGFPSAISSSLSEEISDDQSNELLLKKATDEEINSDLRAMVYLIFIFNNNSMVEVSLTVGKLDASLALLLTKDHHLIEFPTILLPNGVRAGSIIKIRCDQDFDSEKEEAEKFTKIQDEILQTFATNLPQPPNLKIKNVTQTSCVLEWDKLNLGTATLKNLILFKDGKKLGSIPQPLNNRTSKLSGLPIDKSFKVQLRLDTTAGTFLSNEIEVTTHKMTDLSGITVCLGDLTPNDQFNKEDIEEALKNMGAKYPVQQQVKVDTTHFLCTRENKQNPEYVKANDMNIPIIRPEWLKACERERRIVGVRDFYVKDCVLPDIFAKNYWQKTTSQTAGNFSAQSLPKESPAVPDKEGLPKTDLNKESVKDEPTEVDHAKEILYANEETDIVEGESTKIESVPTDEIDTKVESTPVAVETEDVVAESPADQDAAVTLEPTSVDDQELHQSDETLKQVNDGQQEIDVGDATEQPEKGKLMTLESNEYEEAGKDDNDDEDDEDEDADNEGKSNKTSEQSSEGSATGSPSKKKNKKKKKNNKKK</sequence>
<evidence type="ECO:0000256" key="10">
    <source>
        <dbReference type="SAM" id="MobiDB-lite"/>
    </source>
</evidence>
<evidence type="ECO:0000256" key="9">
    <source>
        <dbReference type="ARBA" id="ARBA00071189"/>
    </source>
</evidence>
<dbReference type="GO" id="GO:0046983">
    <property type="term" value="F:protein dimerization activity"/>
    <property type="evidence" value="ECO:0007669"/>
    <property type="project" value="InterPro"/>
</dbReference>
<dbReference type="Pfam" id="PF00533">
    <property type="entry name" value="BRCT"/>
    <property type="match status" value="1"/>
</dbReference>
<dbReference type="InterPro" id="IPR036420">
    <property type="entry name" value="BRCT_dom_sf"/>
</dbReference>
<evidence type="ECO:0000256" key="3">
    <source>
        <dbReference type="ARBA" id="ARBA00022491"/>
    </source>
</evidence>
<dbReference type="Pfam" id="PF08598">
    <property type="entry name" value="Sds3"/>
    <property type="match status" value="1"/>
</dbReference>
<dbReference type="Pfam" id="PF16893">
    <property type="entry name" value="fn3_2"/>
    <property type="match status" value="1"/>
</dbReference>
<dbReference type="Gene3D" id="6.20.120.50">
    <property type="match status" value="1"/>
</dbReference>
<dbReference type="GO" id="GO:0005654">
    <property type="term" value="C:nucleoplasm"/>
    <property type="evidence" value="ECO:0007669"/>
    <property type="project" value="UniProtKB-ARBA"/>
</dbReference>
<dbReference type="FunFam" id="3.40.50.10190:FF:000077">
    <property type="entry name" value="Chitin biosynthesis protein CHS5"/>
    <property type="match status" value="1"/>
</dbReference>
<dbReference type="InterPro" id="IPR013783">
    <property type="entry name" value="Ig-like_fold"/>
</dbReference>
<keyword evidence="5" id="KW-0333">Golgi apparatus</keyword>
<dbReference type="PANTHER" id="PTHR47351:SF1">
    <property type="entry name" value="CHITIN BIOSYNTHESIS PROTEIN CHS5"/>
    <property type="match status" value="1"/>
</dbReference>
<keyword evidence="3" id="KW-0678">Repressor</keyword>
<dbReference type="GO" id="GO:0006893">
    <property type="term" value="P:Golgi to plasma membrane transport"/>
    <property type="evidence" value="ECO:0007669"/>
    <property type="project" value="TreeGrafter"/>
</dbReference>
<feature type="compositionally biased region" description="Polar residues" evidence="10">
    <location>
        <begin position="751"/>
        <end position="764"/>
    </location>
</feature>
<evidence type="ECO:0000256" key="4">
    <source>
        <dbReference type="ARBA" id="ARBA00023015"/>
    </source>
</evidence>
<dbReference type="PROSITE" id="PS50853">
    <property type="entry name" value="FN3"/>
    <property type="match status" value="1"/>
</dbReference>
<feature type="compositionally biased region" description="Basic and acidic residues" evidence="10">
    <location>
        <begin position="592"/>
        <end position="613"/>
    </location>
</feature>
<feature type="region of interest" description="Disordered" evidence="10">
    <location>
        <begin position="631"/>
        <end position="779"/>
    </location>
</feature>
<feature type="region of interest" description="Disordered" evidence="10">
    <location>
        <begin position="578"/>
        <end position="613"/>
    </location>
</feature>
<dbReference type="InterPro" id="IPR001357">
    <property type="entry name" value="BRCT_dom"/>
</dbReference>
<keyword evidence="6" id="KW-0804">Transcription</keyword>
<dbReference type="InterPro" id="IPR052827">
    <property type="entry name" value="CHS_Export/Cell_Fusion_Reg"/>
</dbReference>
<evidence type="ECO:0000313" key="13">
    <source>
        <dbReference type="EMBL" id="KAF6065254.1"/>
    </source>
</evidence>
<keyword evidence="7" id="KW-0539">Nucleus</keyword>
<feature type="compositionally biased region" description="Acidic residues" evidence="10">
    <location>
        <begin position="731"/>
        <end position="743"/>
    </location>
</feature>
<comment type="caution">
    <text evidence="13">The sequence shown here is derived from an EMBL/GenBank/DDBJ whole genome shotgun (WGS) entry which is preliminary data.</text>
</comment>
<dbReference type="PROSITE" id="PS50172">
    <property type="entry name" value="BRCT"/>
    <property type="match status" value="1"/>
</dbReference>
<dbReference type="GO" id="GO:0034044">
    <property type="term" value="C:exomer complex"/>
    <property type="evidence" value="ECO:0007669"/>
    <property type="project" value="TreeGrafter"/>
</dbReference>
<evidence type="ECO:0000256" key="7">
    <source>
        <dbReference type="ARBA" id="ARBA00023242"/>
    </source>
</evidence>
<comment type="similarity">
    <text evidence="8">Belongs to the CHS5 family.</text>
</comment>
<feature type="region of interest" description="Disordered" evidence="10">
    <location>
        <begin position="1"/>
        <end position="84"/>
    </location>
</feature>
<proteinExistence type="inferred from homology"/>
<dbReference type="Pfam" id="PF16892">
    <property type="entry name" value="CHS5_N"/>
    <property type="match status" value="1"/>
</dbReference>
<keyword evidence="4" id="KW-0805">Transcription regulation</keyword>
<dbReference type="SMART" id="SM01401">
    <property type="entry name" value="Sds3"/>
    <property type="match status" value="1"/>
</dbReference>
<organism evidence="13 14">
    <name type="scientific">Candida albicans</name>
    <name type="common">Yeast</name>
    <dbReference type="NCBI Taxonomy" id="5476"/>
    <lineage>
        <taxon>Eukaryota</taxon>
        <taxon>Fungi</taxon>
        <taxon>Dikarya</taxon>
        <taxon>Ascomycota</taxon>
        <taxon>Saccharomycotina</taxon>
        <taxon>Pichiomycetes</taxon>
        <taxon>Debaryomycetaceae</taxon>
        <taxon>Candida/Lodderomyces clade</taxon>
        <taxon>Candida</taxon>
    </lineage>
</organism>
<evidence type="ECO:0000259" key="12">
    <source>
        <dbReference type="PROSITE" id="PS50853"/>
    </source>
</evidence>
<accession>A0A8H6F3G7</accession>
<evidence type="ECO:0000256" key="6">
    <source>
        <dbReference type="ARBA" id="ARBA00023163"/>
    </source>
</evidence>
<evidence type="ECO:0000256" key="2">
    <source>
        <dbReference type="ARBA" id="ARBA00004555"/>
    </source>
</evidence>
<dbReference type="CDD" id="cd13945">
    <property type="entry name" value="Chs5_N"/>
    <property type="match status" value="1"/>
</dbReference>
<feature type="compositionally biased region" description="Basic residues" evidence="10">
    <location>
        <begin position="765"/>
        <end position="779"/>
    </location>
</feature>
<protein>
    <recommendedName>
        <fullName evidence="9">Chitin biosynthesis protein CHS5</fullName>
    </recommendedName>
</protein>
<dbReference type="EMBL" id="JABWAD010000059">
    <property type="protein sequence ID" value="KAF6065254.1"/>
    <property type="molecule type" value="Genomic_DNA"/>
</dbReference>
<dbReference type="GO" id="GO:0005802">
    <property type="term" value="C:trans-Golgi network"/>
    <property type="evidence" value="ECO:0007669"/>
    <property type="project" value="TreeGrafter"/>
</dbReference>
<dbReference type="InterPro" id="IPR003961">
    <property type="entry name" value="FN3_dom"/>
</dbReference>
<dbReference type="Proteomes" id="UP000536275">
    <property type="component" value="Unassembled WGS sequence"/>
</dbReference>
<dbReference type="Gene3D" id="1.20.5.1500">
    <property type="match status" value="1"/>
</dbReference>
<feature type="domain" description="BRCT" evidence="11">
    <location>
        <begin position="459"/>
        <end position="554"/>
    </location>
</feature>
<dbReference type="SMART" id="SM00292">
    <property type="entry name" value="BRCT"/>
    <property type="match status" value="1"/>
</dbReference>
<feature type="compositionally biased region" description="Basic and acidic residues" evidence="10">
    <location>
        <begin position="41"/>
        <end position="58"/>
    </location>
</feature>
<dbReference type="PANTHER" id="PTHR47351">
    <property type="entry name" value="CHITIN BIOSYNTHESIS PROTEIN CHS5"/>
    <property type="match status" value="1"/>
</dbReference>
<feature type="domain" description="Fibronectin type-III" evidence="12">
    <location>
        <begin position="373"/>
        <end position="465"/>
    </location>
</feature>
<dbReference type="InterPro" id="IPR013907">
    <property type="entry name" value="Sds3"/>
</dbReference>
<dbReference type="SUPFAM" id="SSF52113">
    <property type="entry name" value="BRCT domain"/>
    <property type="match status" value="1"/>
</dbReference>
<evidence type="ECO:0000259" key="11">
    <source>
        <dbReference type="PROSITE" id="PS50172"/>
    </source>
</evidence>
<dbReference type="CDD" id="cd17742">
    <property type="entry name" value="BRCT_CHS5_like"/>
    <property type="match status" value="1"/>
</dbReference>
<gene>
    <name evidence="13" type="ORF">FOB64_005009</name>
</gene>
<dbReference type="GO" id="GO:0010468">
    <property type="term" value="P:regulation of gene expression"/>
    <property type="evidence" value="ECO:0007669"/>
    <property type="project" value="UniProtKB-ARBA"/>
</dbReference>
<evidence type="ECO:0000313" key="14">
    <source>
        <dbReference type="Proteomes" id="UP000536275"/>
    </source>
</evidence>
<evidence type="ECO:0000256" key="1">
    <source>
        <dbReference type="ARBA" id="ARBA00004123"/>
    </source>
</evidence>
<dbReference type="Gene3D" id="2.60.40.10">
    <property type="entry name" value="Immunoglobulins"/>
    <property type="match status" value="1"/>
</dbReference>
<evidence type="ECO:0000256" key="8">
    <source>
        <dbReference type="ARBA" id="ARBA00060872"/>
    </source>
</evidence>
<dbReference type="InterPro" id="IPR031673">
    <property type="entry name" value="Chs5_N"/>
</dbReference>
<dbReference type="Gene3D" id="3.40.50.10190">
    <property type="entry name" value="BRCT domain"/>
    <property type="match status" value="1"/>
</dbReference>
<dbReference type="GO" id="GO:0000747">
    <property type="term" value="P:conjugation with cellular fusion"/>
    <property type="evidence" value="ECO:0007669"/>
    <property type="project" value="TreeGrafter"/>
</dbReference>
<dbReference type="InterPro" id="IPR031669">
    <property type="entry name" value="Fn3_2"/>
</dbReference>
<dbReference type="CDD" id="cd00063">
    <property type="entry name" value="FN3"/>
    <property type="match status" value="1"/>
</dbReference>
<evidence type="ECO:0000256" key="5">
    <source>
        <dbReference type="ARBA" id="ARBA00023034"/>
    </source>
</evidence>
<dbReference type="AlphaFoldDB" id="A0A8H6F3G7"/>
<feature type="compositionally biased region" description="Basic and acidic residues" evidence="10">
    <location>
        <begin position="683"/>
        <end position="692"/>
    </location>
</feature>
<reference evidence="13 14" key="1">
    <citation type="submission" date="2020-03" db="EMBL/GenBank/DDBJ databases">
        <title>FDA dAtabase for Regulatory Grade micrObial Sequences (FDA-ARGOS): Supporting development and validation of Infectious Disease Dx tests.</title>
        <authorList>
            <person name="Campos J."/>
            <person name="Goldberg B."/>
            <person name="Tallon L."/>
            <person name="Sadzewicz L."/>
            <person name="Vavikolanu K."/>
            <person name="Mehta A."/>
            <person name="Aluvathingal J."/>
            <person name="Nadendla S."/>
            <person name="Nandy P."/>
            <person name="Geyer C."/>
            <person name="Yan Y."/>
            <person name="Sichtig H."/>
        </authorList>
    </citation>
    <scope>NUCLEOTIDE SEQUENCE [LARGE SCALE GENOMIC DNA]</scope>
    <source>
        <strain evidence="13 14">FDAARGOS_656</strain>
    </source>
</reference>
<name>A0A8H6F3G7_CANAX</name>
<comment type="subcellular location">
    <subcellularLocation>
        <location evidence="2">Golgi apparatus</location>
    </subcellularLocation>
    <subcellularLocation>
        <location evidence="1">Nucleus</location>
    </subcellularLocation>
</comment>